<evidence type="ECO:0000313" key="2">
    <source>
        <dbReference type="EMBL" id="KAF5787719.1"/>
    </source>
</evidence>
<evidence type="ECO:0000313" key="3">
    <source>
        <dbReference type="Proteomes" id="UP000215914"/>
    </source>
</evidence>
<organism evidence="2 3">
    <name type="scientific">Helianthus annuus</name>
    <name type="common">Common sunflower</name>
    <dbReference type="NCBI Taxonomy" id="4232"/>
    <lineage>
        <taxon>Eukaryota</taxon>
        <taxon>Viridiplantae</taxon>
        <taxon>Streptophyta</taxon>
        <taxon>Embryophyta</taxon>
        <taxon>Tracheophyta</taxon>
        <taxon>Spermatophyta</taxon>
        <taxon>Magnoliopsida</taxon>
        <taxon>eudicotyledons</taxon>
        <taxon>Gunneridae</taxon>
        <taxon>Pentapetalae</taxon>
        <taxon>asterids</taxon>
        <taxon>campanulids</taxon>
        <taxon>Asterales</taxon>
        <taxon>Asteraceae</taxon>
        <taxon>Asteroideae</taxon>
        <taxon>Heliantheae alliance</taxon>
        <taxon>Heliantheae</taxon>
        <taxon>Helianthus</taxon>
    </lineage>
</organism>
<dbReference type="Proteomes" id="UP000215914">
    <property type="component" value="Unassembled WGS sequence"/>
</dbReference>
<feature type="compositionally biased region" description="Basic residues" evidence="1">
    <location>
        <begin position="1"/>
        <end position="15"/>
    </location>
</feature>
<dbReference type="EMBL" id="MNCJ02000325">
    <property type="protein sequence ID" value="KAF5787719.1"/>
    <property type="molecule type" value="Genomic_DNA"/>
</dbReference>
<dbReference type="AlphaFoldDB" id="A0A9K3HZR9"/>
<accession>A0A9K3HZR9</accession>
<sequence>MRKASHSNNKGKGRSVNKGQSGKDASNNKSNEPQIYKDITRKRIRTRSNPLKLFTLMKELNEPQLLAVEQMGFGSLRHLSVHRIPTRLGLWLVTNYDHQNNCLNVGTHTIQITRELIADVLGIPMGDVRVNYVKKPSKKDPVILRWRNQFGPGSNLKTVKDVIDFIKASDDSGRMFMLNYLVVFNTIMGVTTKGGHVNMKFLPSVTPNADINKMDWCSYLIECLRKTKRKWSGLEHYNGPLTLLALLYAHDKGKAVLTTVPTIKHYGTGSLKELEDDLTAKTDTFLTNLAASVAAKQVNNVDDVTMMEKQNEDVETNNNVSNTVDGANSFIDELNAYHVSLADCVTPTPEEQIEGLIRTEKDGHFFSVPSNESFQRQSEPYHTTNAIELKCSIEKKVCALNTIITDIEGLIKEGEKRFPNDDGIKETKLEWESILRKFTYNT</sequence>
<protein>
    <recommendedName>
        <fullName evidence="4">Ulp1 protease family, C-terminal catalytic domain-containing protein</fullName>
    </recommendedName>
</protein>
<reference evidence="2" key="1">
    <citation type="journal article" date="2017" name="Nature">
        <title>The sunflower genome provides insights into oil metabolism, flowering and Asterid evolution.</title>
        <authorList>
            <person name="Badouin H."/>
            <person name="Gouzy J."/>
            <person name="Grassa C.J."/>
            <person name="Murat F."/>
            <person name="Staton S.E."/>
            <person name="Cottret L."/>
            <person name="Lelandais-Briere C."/>
            <person name="Owens G.L."/>
            <person name="Carrere S."/>
            <person name="Mayjonade B."/>
            <person name="Legrand L."/>
            <person name="Gill N."/>
            <person name="Kane N.C."/>
            <person name="Bowers J.E."/>
            <person name="Hubner S."/>
            <person name="Bellec A."/>
            <person name="Berard A."/>
            <person name="Berges H."/>
            <person name="Blanchet N."/>
            <person name="Boniface M.C."/>
            <person name="Brunel D."/>
            <person name="Catrice O."/>
            <person name="Chaidir N."/>
            <person name="Claudel C."/>
            <person name="Donnadieu C."/>
            <person name="Faraut T."/>
            <person name="Fievet G."/>
            <person name="Helmstetter N."/>
            <person name="King M."/>
            <person name="Knapp S.J."/>
            <person name="Lai Z."/>
            <person name="Le Paslier M.C."/>
            <person name="Lippi Y."/>
            <person name="Lorenzon L."/>
            <person name="Mandel J.R."/>
            <person name="Marage G."/>
            <person name="Marchand G."/>
            <person name="Marquand E."/>
            <person name="Bret-Mestries E."/>
            <person name="Morien E."/>
            <person name="Nambeesan S."/>
            <person name="Nguyen T."/>
            <person name="Pegot-Espagnet P."/>
            <person name="Pouilly N."/>
            <person name="Raftis F."/>
            <person name="Sallet E."/>
            <person name="Schiex T."/>
            <person name="Thomas J."/>
            <person name="Vandecasteele C."/>
            <person name="Vares D."/>
            <person name="Vear F."/>
            <person name="Vautrin S."/>
            <person name="Crespi M."/>
            <person name="Mangin B."/>
            <person name="Burke J.M."/>
            <person name="Salse J."/>
            <person name="Munos S."/>
            <person name="Vincourt P."/>
            <person name="Rieseberg L.H."/>
            <person name="Langlade N.B."/>
        </authorList>
    </citation>
    <scope>NUCLEOTIDE SEQUENCE</scope>
    <source>
        <tissue evidence="2">Leaves</tissue>
    </source>
</reference>
<evidence type="ECO:0000256" key="1">
    <source>
        <dbReference type="SAM" id="MobiDB-lite"/>
    </source>
</evidence>
<dbReference type="Gramene" id="mRNA:HanXRQr2_Chr10g0456021">
    <property type="protein sequence ID" value="mRNA:HanXRQr2_Chr10g0456021"/>
    <property type="gene ID" value="HanXRQr2_Chr10g0456021"/>
</dbReference>
<dbReference type="PANTHER" id="PTHR34835:SF90">
    <property type="entry name" value="AMINOTRANSFERASE-LIKE PLANT MOBILE DOMAIN-CONTAINING PROTEIN"/>
    <property type="match status" value="1"/>
</dbReference>
<dbReference type="PANTHER" id="PTHR34835">
    <property type="entry name" value="OS07G0283600 PROTEIN-RELATED"/>
    <property type="match status" value="1"/>
</dbReference>
<name>A0A9K3HZR9_HELAN</name>
<keyword evidence="3" id="KW-1185">Reference proteome</keyword>
<comment type="caution">
    <text evidence="2">The sequence shown here is derived from an EMBL/GenBank/DDBJ whole genome shotgun (WGS) entry which is preliminary data.</text>
</comment>
<evidence type="ECO:0008006" key="4">
    <source>
        <dbReference type="Google" id="ProtNLM"/>
    </source>
</evidence>
<feature type="compositionally biased region" description="Polar residues" evidence="1">
    <location>
        <begin position="17"/>
        <end position="33"/>
    </location>
</feature>
<feature type="region of interest" description="Disordered" evidence="1">
    <location>
        <begin position="1"/>
        <end position="41"/>
    </location>
</feature>
<reference evidence="2" key="2">
    <citation type="submission" date="2020-06" db="EMBL/GenBank/DDBJ databases">
        <title>Helianthus annuus Genome sequencing and assembly Release 2.</title>
        <authorList>
            <person name="Gouzy J."/>
            <person name="Langlade N."/>
            <person name="Munos S."/>
        </authorList>
    </citation>
    <scope>NUCLEOTIDE SEQUENCE</scope>
    <source>
        <tissue evidence="2">Leaves</tissue>
    </source>
</reference>
<proteinExistence type="predicted"/>
<gene>
    <name evidence="2" type="ORF">HanXRQr2_Chr10g0456021</name>
</gene>